<comment type="caution">
    <text evidence="1">The sequence shown here is derived from an EMBL/GenBank/DDBJ whole genome shotgun (WGS) entry which is preliminary data.</text>
</comment>
<keyword evidence="2" id="KW-1185">Reference proteome</keyword>
<sequence>MQDPDSKTGKKAIVLSAPAIEILETLPQLGRYVIASESAGSEREQPHSDIKKT</sequence>
<proteinExistence type="predicted"/>
<accession>A0ABT3YBK5</accession>
<evidence type="ECO:0000313" key="1">
    <source>
        <dbReference type="EMBL" id="MCY0093256.1"/>
    </source>
</evidence>
<dbReference type="EMBL" id="JAOVZQ010000001">
    <property type="protein sequence ID" value="MCY0093256.1"/>
    <property type="molecule type" value="Genomic_DNA"/>
</dbReference>
<dbReference type="RefSeq" id="WP_267615056.1">
    <property type="nucleotide sequence ID" value="NZ_JAOVZQ010000001.1"/>
</dbReference>
<reference evidence="1" key="1">
    <citation type="submission" date="2022-10" db="EMBL/GenBank/DDBJ databases">
        <title>Hoeflea sp. J2-29, isolated from marine algae.</title>
        <authorList>
            <person name="Kristyanto S."/>
            <person name="Kim J.M."/>
            <person name="Jeon C.O."/>
        </authorList>
    </citation>
    <scope>NUCLEOTIDE SEQUENCE</scope>
    <source>
        <strain evidence="1">J2-29</strain>
    </source>
</reference>
<evidence type="ECO:0000313" key="2">
    <source>
        <dbReference type="Proteomes" id="UP001081283"/>
    </source>
</evidence>
<dbReference type="Proteomes" id="UP001081283">
    <property type="component" value="Unassembled WGS sequence"/>
</dbReference>
<name>A0ABT3YBK5_9HYPH</name>
<protein>
    <submittedName>
        <fullName evidence="1">Uncharacterized protein</fullName>
    </submittedName>
</protein>
<gene>
    <name evidence="1" type="ORF">OEG82_04310</name>
</gene>
<organism evidence="1 2">
    <name type="scientific">Hoeflea ulvae</name>
    <dbReference type="NCBI Taxonomy" id="2983764"/>
    <lineage>
        <taxon>Bacteria</taxon>
        <taxon>Pseudomonadati</taxon>
        <taxon>Pseudomonadota</taxon>
        <taxon>Alphaproteobacteria</taxon>
        <taxon>Hyphomicrobiales</taxon>
        <taxon>Rhizobiaceae</taxon>
        <taxon>Hoeflea</taxon>
    </lineage>
</organism>